<gene>
    <name evidence="1" type="ORF">PIB30_008430</name>
</gene>
<reference evidence="1 2" key="1">
    <citation type="journal article" date="2023" name="Plants (Basel)">
        <title>Bridging the Gap: Combining Genomics and Transcriptomics Approaches to Understand Stylosanthes scabra, an Orphan Legume from the Brazilian Caatinga.</title>
        <authorList>
            <person name="Ferreira-Neto J.R.C."/>
            <person name="da Silva M.D."/>
            <person name="Binneck E."/>
            <person name="de Melo N.F."/>
            <person name="da Silva R.H."/>
            <person name="de Melo A.L.T.M."/>
            <person name="Pandolfi V."/>
            <person name="Bustamante F.O."/>
            <person name="Brasileiro-Vidal A.C."/>
            <person name="Benko-Iseppon A.M."/>
        </authorList>
    </citation>
    <scope>NUCLEOTIDE SEQUENCE [LARGE SCALE GENOMIC DNA]</scope>
    <source>
        <tissue evidence="1">Leaves</tissue>
    </source>
</reference>
<protein>
    <submittedName>
        <fullName evidence="1">Uncharacterized protein</fullName>
    </submittedName>
</protein>
<accession>A0ABU6W610</accession>
<evidence type="ECO:0000313" key="2">
    <source>
        <dbReference type="Proteomes" id="UP001341840"/>
    </source>
</evidence>
<dbReference type="Proteomes" id="UP001341840">
    <property type="component" value="Unassembled WGS sequence"/>
</dbReference>
<organism evidence="1 2">
    <name type="scientific">Stylosanthes scabra</name>
    <dbReference type="NCBI Taxonomy" id="79078"/>
    <lineage>
        <taxon>Eukaryota</taxon>
        <taxon>Viridiplantae</taxon>
        <taxon>Streptophyta</taxon>
        <taxon>Embryophyta</taxon>
        <taxon>Tracheophyta</taxon>
        <taxon>Spermatophyta</taxon>
        <taxon>Magnoliopsida</taxon>
        <taxon>eudicotyledons</taxon>
        <taxon>Gunneridae</taxon>
        <taxon>Pentapetalae</taxon>
        <taxon>rosids</taxon>
        <taxon>fabids</taxon>
        <taxon>Fabales</taxon>
        <taxon>Fabaceae</taxon>
        <taxon>Papilionoideae</taxon>
        <taxon>50 kb inversion clade</taxon>
        <taxon>dalbergioids sensu lato</taxon>
        <taxon>Dalbergieae</taxon>
        <taxon>Pterocarpus clade</taxon>
        <taxon>Stylosanthes</taxon>
    </lineage>
</organism>
<name>A0ABU6W610_9FABA</name>
<proteinExistence type="predicted"/>
<dbReference type="EMBL" id="JASCZI010181261">
    <property type="protein sequence ID" value="MED6180236.1"/>
    <property type="molecule type" value="Genomic_DNA"/>
</dbReference>
<keyword evidence="2" id="KW-1185">Reference proteome</keyword>
<evidence type="ECO:0000313" key="1">
    <source>
        <dbReference type="EMBL" id="MED6180236.1"/>
    </source>
</evidence>
<sequence length="91" mass="10343">MPFRELRVNVNDNKDGMYKRRMYREEMKTSGNSLAHELAKSSEANMIPREWTTTPLPWVMQMGNQDVVAAAKAASMGYSNKPIYSSRGNQA</sequence>
<comment type="caution">
    <text evidence="1">The sequence shown here is derived from an EMBL/GenBank/DDBJ whole genome shotgun (WGS) entry which is preliminary data.</text>
</comment>